<proteinExistence type="predicted"/>
<keyword evidence="3" id="KW-1185">Reference proteome</keyword>
<gene>
    <name evidence="2" type="ORF">DN820_10730</name>
</gene>
<comment type="caution">
    <text evidence="2">The sequence shown here is derived from an EMBL/GenBank/DDBJ whole genome shotgun (WGS) entry which is preliminary data.</text>
</comment>
<protein>
    <submittedName>
        <fullName evidence="2">Uncharacterized protein</fullName>
    </submittedName>
</protein>
<dbReference type="AlphaFoldDB" id="A0A5R9QEJ3"/>
<evidence type="ECO:0000256" key="1">
    <source>
        <dbReference type="SAM" id="SignalP"/>
    </source>
</evidence>
<evidence type="ECO:0000313" key="3">
    <source>
        <dbReference type="Proteomes" id="UP000306753"/>
    </source>
</evidence>
<dbReference type="PROSITE" id="PS51257">
    <property type="entry name" value="PROKAR_LIPOPROTEIN"/>
    <property type="match status" value="1"/>
</dbReference>
<keyword evidence="1" id="KW-0732">Signal</keyword>
<feature type="chain" id="PRO_5024310614" evidence="1">
    <location>
        <begin position="21"/>
        <end position="233"/>
    </location>
</feature>
<reference evidence="2 3" key="1">
    <citation type="journal article" date="2017" name="Eur. J. Clin. Microbiol. Infect. Dis.">
        <title>Uncommonly isolated clinical Pseudomonas: identification and phylogenetic assignation.</title>
        <authorList>
            <person name="Mulet M."/>
            <person name="Gomila M."/>
            <person name="Ramirez A."/>
            <person name="Cardew S."/>
            <person name="Moore E.R."/>
            <person name="Lalucat J."/>
            <person name="Garcia-Valdes E."/>
        </authorList>
    </citation>
    <scope>NUCLEOTIDE SEQUENCE [LARGE SCALE GENOMIC DNA]</scope>
    <source>
        <strain evidence="2 3">SD129</strain>
    </source>
</reference>
<organism evidence="2 3">
    <name type="scientific">Stutzerimonas nosocomialis</name>
    <dbReference type="NCBI Taxonomy" id="1056496"/>
    <lineage>
        <taxon>Bacteria</taxon>
        <taxon>Pseudomonadati</taxon>
        <taxon>Pseudomonadota</taxon>
        <taxon>Gammaproteobacteria</taxon>
        <taxon>Pseudomonadales</taxon>
        <taxon>Pseudomonadaceae</taxon>
        <taxon>Stutzerimonas</taxon>
    </lineage>
</organism>
<name>A0A5R9QEJ3_9GAMM</name>
<sequence length="233" mass="25818">MRLFRLFALLLAAAWLTGCASPQLPIALEETLWNERDKTIGVAIVELPKPSVQLVGNQGLLDLAINTGLAAGLRAKVETWELASFETIPQQLVDDLTQRGYQAKALPPVKLENFKESSAKLGYAKRDFTPLREQQQVDKLILVSMTVAGTMRSYYSIVPTSEPMSQVSGLTQVIDLADNRLAFYQAFAATRAADGEWDEGPDYPNLTNAFYQALDESEQRVLAPFRPEMLSAH</sequence>
<dbReference type="RefSeq" id="WP_138411712.1">
    <property type="nucleotide sequence ID" value="NZ_QLAF01000026.1"/>
</dbReference>
<dbReference type="EMBL" id="QLAG01000011">
    <property type="protein sequence ID" value="TLX63559.1"/>
    <property type="molecule type" value="Genomic_DNA"/>
</dbReference>
<dbReference type="Proteomes" id="UP000306753">
    <property type="component" value="Unassembled WGS sequence"/>
</dbReference>
<accession>A0A5R9QEJ3</accession>
<evidence type="ECO:0000313" key="2">
    <source>
        <dbReference type="EMBL" id="TLX63559.1"/>
    </source>
</evidence>
<feature type="signal peptide" evidence="1">
    <location>
        <begin position="1"/>
        <end position="20"/>
    </location>
</feature>